<gene>
    <name evidence="1" type="ORF">JCM19296_1144</name>
</gene>
<sequence length="407" mass="46608">MRYWNLLLLAFSILFINCDDKNKDAFFMLHNEIDIARTEVIVISKKQIKEKLPAFDESQILIFKDSLGTEFPYQLDDMDQDGIWDEAALVVNFEALETKRLMIYAFAKAESPQYEKKTDVHFGVGKAKPEASEEQLYTRSYDPRDKDSLFFQMEGPAWENDKVGFRMYFDPRNGIDIFGKTTKEPTLHKQGLTTNYHEKADWGGMDILKVGNSLGAGAIAFKHQDSLYRLTGWNGTRFETITEGTARAIFRMTYLDEFIGDKSYHIVHTITIEKGDWFYKSDVELHGTNDGIELYTGIVNLKENKLKFYNSDEGVDVLYSFGKQSENDDHLGMAIITAQSLTAYLDAPSEGTGITNTYLLNLQEGKNHSFYFMSGWEASDTQFKTIEGFEKLLEQSTKMINSPITIQ</sequence>
<dbReference type="GO" id="GO:0016787">
    <property type="term" value="F:hydrolase activity"/>
    <property type="evidence" value="ECO:0007669"/>
    <property type="project" value="UniProtKB-KW"/>
</dbReference>
<organism evidence="1 2">
    <name type="scientific">Nonlabens ulvanivorans</name>
    <name type="common">Persicivirga ulvanivorans</name>
    <dbReference type="NCBI Taxonomy" id="906888"/>
    <lineage>
        <taxon>Bacteria</taxon>
        <taxon>Pseudomonadati</taxon>
        <taxon>Bacteroidota</taxon>
        <taxon>Flavobacteriia</taxon>
        <taxon>Flavobacteriales</taxon>
        <taxon>Flavobacteriaceae</taxon>
        <taxon>Nonlabens</taxon>
    </lineage>
</organism>
<keyword evidence="1" id="KW-0378">Hydrolase</keyword>
<dbReference type="AlphaFoldDB" id="A0A081D9F6"/>
<comment type="caution">
    <text evidence="1">The sequence shown here is derived from an EMBL/GenBank/DDBJ whole genome shotgun (WGS) entry which is preliminary data.</text>
</comment>
<evidence type="ECO:0000313" key="1">
    <source>
        <dbReference type="EMBL" id="GAK75552.1"/>
    </source>
</evidence>
<dbReference type="Pfam" id="PF16153">
    <property type="entry name" value="DUF4861"/>
    <property type="match status" value="1"/>
</dbReference>
<evidence type="ECO:0000313" key="2">
    <source>
        <dbReference type="Proteomes" id="UP000028980"/>
    </source>
</evidence>
<protein>
    <submittedName>
        <fullName evidence="1">Glycosyl hydrolase</fullName>
    </submittedName>
</protein>
<proteinExistence type="predicted"/>
<reference evidence="1 2" key="1">
    <citation type="journal article" date="2014" name="Genome Announc.">
        <title>Draft Genome Sequences of Marine Flavobacterium Nonlabens Strains NR17, NR24, NR27, NR32, NR33, and Ara13.</title>
        <authorList>
            <person name="Nakanishi M."/>
            <person name="Meirelles P."/>
            <person name="Suzuki R."/>
            <person name="Takatani N."/>
            <person name="Mino S."/>
            <person name="Suda W."/>
            <person name="Oshima K."/>
            <person name="Hattori M."/>
            <person name="Ohkuma M."/>
            <person name="Hosokawa M."/>
            <person name="Miyashita K."/>
            <person name="Thompson F.L."/>
            <person name="Niwa A."/>
            <person name="Sawabe T."/>
            <person name="Sawabe T."/>
        </authorList>
    </citation>
    <scope>NUCLEOTIDE SEQUENCE [LARGE SCALE GENOMIC DNA]</scope>
    <source>
        <strain evidence="2">JCM19296</strain>
    </source>
</reference>
<accession>A0A081D9F6</accession>
<dbReference type="InterPro" id="IPR032342">
    <property type="entry name" value="DUF4861"/>
</dbReference>
<dbReference type="Proteomes" id="UP000028980">
    <property type="component" value="Unassembled WGS sequence"/>
</dbReference>
<dbReference type="EMBL" id="BBLG01000002">
    <property type="protein sequence ID" value="GAK75552.1"/>
    <property type="molecule type" value="Genomic_DNA"/>
</dbReference>
<name>A0A081D9F6_NONUL</name>